<evidence type="ECO:0000259" key="1">
    <source>
        <dbReference type="Pfam" id="PF00857"/>
    </source>
</evidence>
<gene>
    <name evidence="2" type="ORF">ABR82_01155</name>
</gene>
<proteinExistence type="predicted"/>
<dbReference type="InterPro" id="IPR050993">
    <property type="entry name" value="Isochorismatase_domain"/>
</dbReference>
<dbReference type="InterPro" id="IPR036380">
    <property type="entry name" value="Isochorismatase-like_sf"/>
</dbReference>
<dbReference type="Proteomes" id="UP000051269">
    <property type="component" value="Unassembled WGS sequence"/>
</dbReference>
<reference evidence="2 3" key="1">
    <citation type="submission" date="2015-10" db="EMBL/GenBank/DDBJ databases">
        <title>Metagenome-Assembled Genomes uncover a global brackish microbiome.</title>
        <authorList>
            <person name="Hugerth L.W."/>
            <person name="Larsson J."/>
            <person name="Alneberg J."/>
            <person name="Lindh M.V."/>
            <person name="Legrand C."/>
            <person name="Pinhassi J."/>
            <person name="Andersson A.F."/>
        </authorList>
    </citation>
    <scope>NUCLEOTIDE SEQUENCE [LARGE SCALE GENOMIC DNA]</scope>
    <source>
        <strain evidence="2">BACL18 MAG-120507-bin52</strain>
    </source>
</reference>
<comment type="caution">
    <text evidence="2">The sequence shown here is derived from an EMBL/GenBank/DDBJ whole genome shotgun (WGS) entry which is preliminary data.</text>
</comment>
<dbReference type="EMBL" id="LIBO01000066">
    <property type="protein sequence ID" value="KRO62510.1"/>
    <property type="molecule type" value="Genomic_DNA"/>
</dbReference>
<dbReference type="InterPro" id="IPR000868">
    <property type="entry name" value="Isochorismatase-like_dom"/>
</dbReference>
<feature type="domain" description="Isochorismatase-like" evidence="1">
    <location>
        <begin position="11"/>
        <end position="153"/>
    </location>
</feature>
<accession>A0A0R2RIV8</accession>
<organism evidence="2 3">
    <name type="scientific">Verrucomicrobia subdivision 6 bacterium BACL9 MAG-120507-bin52</name>
    <dbReference type="NCBI Taxonomy" id="1655590"/>
    <lineage>
        <taxon>Bacteria</taxon>
        <taxon>Pseudomonadati</taxon>
        <taxon>Verrucomicrobiota</taxon>
        <taxon>Verrucomicrobiia</taxon>
        <taxon>Verrucomicrobiales</taxon>
        <taxon>Verrucomicrobia subdivision 6</taxon>
    </lineage>
</organism>
<dbReference type="Gene3D" id="3.40.50.850">
    <property type="entry name" value="Isochorismatase-like"/>
    <property type="match status" value="1"/>
</dbReference>
<dbReference type="SUPFAM" id="SSF52499">
    <property type="entry name" value="Isochorismatase-like hydrolases"/>
    <property type="match status" value="1"/>
</dbReference>
<dbReference type="AlphaFoldDB" id="A0A0R2RIV8"/>
<dbReference type="Pfam" id="PF00857">
    <property type="entry name" value="Isochorismatase"/>
    <property type="match status" value="1"/>
</dbReference>
<name>A0A0R2RIV8_9BACT</name>
<dbReference type="PANTHER" id="PTHR14119:SF3">
    <property type="entry name" value="ISOCHORISMATASE DOMAIN-CONTAINING PROTEIN 2"/>
    <property type="match status" value="1"/>
</dbReference>
<evidence type="ECO:0000313" key="3">
    <source>
        <dbReference type="Proteomes" id="UP000051269"/>
    </source>
</evidence>
<dbReference type="PANTHER" id="PTHR14119">
    <property type="entry name" value="HYDROLASE"/>
    <property type="match status" value="1"/>
</dbReference>
<evidence type="ECO:0000313" key="2">
    <source>
        <dbReference type="EMBL" id="KRO62510.1"/>
    </source>
</evidence>
<sequence length="177" mass="19133">MSWRLSSGDTGLLIVDVQEKLVAAVQKPSGWVDRLEILVKGASLLGIPMVVTEQAPAKLGKTVPSILQAVGRGSKPISKTQFSAAEQGKTLAKKRILVAGCEAHVCIRQTVYDLRLKELTPIVVADAVGSRAEADRELALAEMRADRVVISTVEAVLFEMLESSDHKCFKDIQALLK</sequence>
<protein>
    <recommendedName>
        <fullName evidence="1">Isochorismatase-like domain-containing protein</fullName>
    </recommendedName>
</protein>